<keyword evidence="2" id="KW-1185">Reference proteome</keyword>
<name>A0ACB6ZZG1_THEGA</name>
<dbReference type="Proteomes" id="UP000886501">
    <property type="component" value="Unassembled WGS sequence"/>
</dbReference>
<evidence type="ECO:0000313" key="2">
    <source>
        <dbReference type="Proteomes" id="UP000886501"/>
    </source>
</evidence>
<proteinExistence type="predicted"/>
<evidence type="ECO:0000313" key="1">
    <source>
        <dbReference type="EMBL" id="KAF9654346.1"/>
    </source>
</evidence>
<organism evidence="1 2">
    <name type="scientific">Thelephora ganbajun</name>
    <name type="common">Ganba fungus</name>
    <dbReference type="NCBI Taxonomy" id="370292"/>
    <lineage>
        <taxon>Eukaryota</taxon>
        <taxon>Fungi</taxon>
        <taxon>Dikarya</taxon>
        <taxon>Basidiomycota</taxon>
        <taxon>Agaricomycotina</taxon>
        <taxon>Agaricomycetes</taxon>
        <taxon>Thelephorales</taxon>
        <taxon>Thelephoraceae</taxon>
        <taxon>Thelephora</taxon>
    </lineage>
</organism>
<accession>A0ACB6ZZG1</accession>
<dbReference type="EMBL" id="MU117961">
    <property type="protein sequence ID" value="KAF9654346.1"/>
    <property type="molecule type" value="Genomic_DNA"/>
</dbReference>
<protein>
    <submittedName>
        <fullName evidence="1">Uncharacterized protein</fullName>
    </submittedName>
</protein>
<sequence length="203" mass="22350">MDDAVLLGTDVHSEPPQPMAMTSTVHRHSLARSQITVLDIDLANALSVAPAPHSWKDAERVLSEFGGNFPAPMSVDTNNPSPHKGYFVGDIKNSGESFYAYFIEDGDVVYDPPEEIPIPRPAIIDQGRFREVVDGQNSDVTPDSYRAMGLGAVENSSSSDQEGVPPPVMRKRPSEDKRRKRISQVIVDASKRSKRRMTSCTIQ</sequence>
<reference evidence="1" key="1">
    <citation type="submission" date="2019-10" db="EMBL/GenBank/DDBJ databases">
        <authorList>
            <consortium name="DOE Joint Genome Institute"/>
            <person name="Kuo A."/>
            <person name="Miyauchi S."/>
            <person name="Kiss E."/>
            <person name="Drula E."/>
            <person name="Kohler A."/>
            <person name="Sanchez-Garcia M."/>
            <person name="Andreopoulos B."/>
            <person name="Barry K.W."/>
            <person name="Bonito G."/>
            <person name="Buee M."/>
            <person name="Carver A."/>
            <person name="Chen C."/>
            <person name="Cichocki N."/>
            <person name="Clum A."/>
            <person name="Culley D."/>
            <person name="Crous P.W."/>
            <person name="Fauchery L."/>
            <person name="Girlanda M."/>
            <person name="Hayes R."/>
            <person name="Keri Z."/>
            <person name="Labutti K."/>
            <person name="Lipzen A."/>
            <person name="Lombard V."/>
            <person name="Magnuson J."/>
            <person name="Maillard F."/>
            <person name="Morin E."/>
            <person name="Murat C."/>
            <person name="Nolan M."/>
            <person name="Ohm R."/>
            <person name="Pangilinan J."/>
            <person name="Pereira M."/>
            <person name="Perotto S."/>
            <person name="Peter M."/>
            <person name="Riley R."/>
            <person name="Sitrit Y."/>
            <person name="Stielow B."/>
            <person name="Szollosi G."/>
            <person name="Zifcakova L."/>
            <person name="Stursova M."/>
            <person name="Spatafora J.W."/>
            <person name="Tedersoo L."/>
            <person name="Vaario L.-M."/>
            <person name="Yamada A."/>
            <person name="Yan M."/>
            <person name="Wang P."/>
            <person name="Xu J."/>
            <person name="Bruns T."/>
            <person name="Baldrian P."/>
            <person name="Vilgalys R."/>
            <person name="Henrissat B."/>
            <person name="Grigoriev I.V."/>
            <person name="Hibbett D."/>
            <person name="Nagy L.G."/>
            <person name="Martin F.M."/>
        </authorList>
    </citation>
    <scope>NUCLEOTIDE SEQUENCE</scope>
    <source>
        <strain evidence="1">P2</strain>
    </source>
</reference>
<reference evidence="1" key="2">
    <citation type="journal article" date="2020" name="Nat. Commun.">
        <title>Large-scale genome sequencing of mycorrhizal fungi provides insights into the early evolution of symbiotic traits.</title>
        <authorList>
            <person name="Miyauchi S."/>
            <person name="Kiss E."/>
            <person name="Kuo A."/>
            <person name="Drula E."/>
            <person name="Kohler A."/>
            <person name="Sanchez-Garcia M."/>
            <person name="Morin E."/>
            <person name="Andreopoulos B."/>
            <person name="Barry K.W."/>
            <person name="Bonito G."/>
            <person name="Buee M."/>
            <person name="Carver A."/>
            <person name="Chen C."/>
            <person name="Cichocki N."/>
            <person name="Clum A."/>
            <person name="Culley D."/>
            <person name="Crous P.W."/>
            <person name="Fauchery L."/>
            <person name="Girlanda M."/>
            <person name="Hayes R.D."/>
            <person name="Keri Z."/>
            <person name="LaButti K."/>
            <person name="Lipzen A."/>
            <person name="Lombard V."/>
            <person name="Magnuson J."/>
            <person name="Maillard F."/>
            <person name="Murat C."/>
            <person name="Nolan M."/>
            <person name="Ohm R.A."/>
            <person name="Pangilinan J."/>
            <person name="Pereira M.F."/>
            <person name="Perotto S."/>
            <person name="Peter M."/>
            <person name="Pfister S."/>
            <person name="Riley R."/>
            <person name="Sitrit Y."/>
            <person name="Stielow J.B."/>
            <person name="Szollosi G."/>
            <person name="Zifcakova L."/>
            <person name="Stursova M."/>
            <person name="Spatafora J.W."/>
            <person name="Tedersoo L."/>
            <person name="Vaario L.M."/>
            <person name="Yamada A."/>
            <person name="Yan M."/>
            <person name="Wang P."/>
            <person name="Xu J."/>
            <person name="Bruns T."/>
            <person name="Baldrian P."/>
            <person name="Vilgalys R."/>
            <person name="Dunand C."/>
            <person name="Henrissat B."/>
            <person name="Grigoriev I.V."/>
            <person name="Hibbett D."/>
            <person name="Nagy L.G."/>
            <person name="Martin F.M."/>
        </authorList>
    </citation>
    <scope>NUCLEOTIDE SEQUENCE</scope>
    <source>
        <strain evidence="1">P2</strain>
    </source>
</reference>
<gene>
    <name evidence="1" type="ORF">BDM02DRAFT_3182152</name>
</gene>
<comment type="caution">
    <text evidence="1">The sequence shown here is derived from an EMBL/GenBank/DDBJ whole genome shotgun (WGS) entry which is preliminary data.</text>
</comment>